<comment type="caution">
    <text evidence="21">The sequence shown here is derived from an EMBL/GenBank/DDBJ whole genome shotgun (WGS) entry which is preliminary data.</text>
</comment>
<keyword evidence="3" id="KW-0963">Cytoplasm</keyword>
<keyword evidence="4 15" id="KW-0645">Protease</keyword>
<keyword evidence="9 15" id="KW-0482">Metalloprotease</keyword>
<dbReference type="InterPro" id="IPR024079">
    <property type="entry name" value="MetalloPept_cat_dom_sf"/>
</dbReference>
<dbReference type="SUPFAM" id="SSF57845">
    <property type="entry name" value="B-box zinc-binding domain"/>
    <property type="match status" value="1"/>
</dbReference>
<name>A0A8K1LQA8_9PASS</name>
<feature type="domain" description="Peptidase M12A" evidence="20">
    <location>
        <begin position="47"/>
        <end position="244"/>
    </location>
</feature>
<dbReference type="FunFam" id="2.60.120.290:FF:000005">
    <property type="entry name" value="Procollagen C-endopeptidase enhancer 1"/>
    <property type="match status" value="1"/>
</dbReference>
<accession>A0A8K1LQA8</accession>
<comment type="subcellular location">
    <subcellularLocation>
        <location evidence="1">Cell membrane</location>
    </subcellularLocation>
    <subcellularLocation>
        <location evidence="13">Cytoplasmic vesicle</location>
        <location evidence="13">Secretory vesicle</location>
        <location evidence="13">Cortical granule</location>
    </subcellularLocation>
</comment>
<evidence type="ECO:0000256" key="2">
    <source>
        <dbReference type="ARBA" id="ARBA00022475"/>
    </source>
</evidence>
<feature type="binding site" evidence="15">
    <location>
        <position position="147"/>
    </location>
    <ligand>
        <name>Zn(2+)</name>
        <dbReference type="ChEBI" id="CHEBI:29105"/>
        <note>catalytic</note>
    </ligand>
</feature>
<keyword evidence="8 15" id="KW-0862">Zinc</keyword>
<feature type="coiled-coil region" evidence="17">
    <location>
        <begin position="622"/>
        <end position="656"/>
    </location>
</feature>
<dbReference type="GO" id="GO:0005813">
    <property type="term" value="C:centrosome"/>
    <property type="evidence" value="ECO:0007669"/>
    <property type="project" value="TreeGrafter"/>
</dbReference>
<evidence type="ECO:0000313" key="21">
    <source>
        <dbReference type="EMBL" id="TRZ22775.1"/>
    </source>
</evidence>
<protein>
    <recommendedName>
        <fullName evidence="16">Metalloendopeptidase</fullName>
        <ecNumber evidence="16">3.4.24.-</ecNumber>
    </recommendedName>
</protein>
<feature type="disulfide bond" evidence="15">
    <location>
        <begin position="51"/>
        <end position="54"/>
    </location>
</feature>
<dbReference type="GO" id="GO:0030496">
    <property type="term" value="C:midbody"/>
    <property type="evidence" value="ECO:0007669"/>
    <property type="project" value="TreeGrafter"/>
</dbReference>
<feature type="compositionally biased region" description="Polar residues" evidence="18">
    <location>
        <begin position="710"/>
        <end position="723"/>
    </location>
</feature>
<dbReference type="GO" id="GO:0004222">
    <property type="term" value="F:metalloendopeptidase activity"/>
    <property type="evidence" value="ECO:0007669"/>
    <property type="project" value="UniProtKB-UniRule"/>
</dbReference>
<evidence type="ECO:0000313" key="22">
    <source>
        <dbReference type="Proteomes" id="UP000796761"/>
    </source>
</evidence>
<evidence type="ECO:0000256" key="9">
    <source>
        <dbReference type="ARBA" id="ARBA00023049"/>
    </source>
</evidence>
<dbReference type="SMART" id="SM00235">
    <property type="entry name" value="ZnMc"/>
    <property type="match status" value="1"/>
</dbReference>
<dbReference type="CDD" id="cd04283">
    <property type="entry name" value="ZnMc_hatching_enzyme"/>
    <property type="match status" value="1"/>
</dbReference>
<evidence type="ECO:0000256" key="17">
    <source>
        <dbReference type="SAM" id="Coils"/>
    </source>
</evidence>
<feature type="active site" evidence="15">
    <location>
        <position position="144"/>
    </location>
</feature>
<feature type="binding site" evidence="15">
    <location>
        <position position="153"/>
    </location>
    <ligand>
        <name>Zn(2+)</name>
        <dbReference type="ChEBI" id="CHEBI:29105"/>
        <note>catalytic</note>
    </ligand>
</feature>
<dbReference type="InterPro" id="IPR034039">
    <property type="entry name" value="ZnMP_hatching_enz"/>
</dbReference>
<dbReference type="GO" id="GO:0032154">
    <property type="term" value="C:cleavage furrow"/>
    <property type="evidence" value="ECO:0007669"/>
    <property type="project" value="TreeGrafter"/>
</dbReference>
<evidence type="ECO:0000256" key="16">
    <source>
        <dbReference type="RuleBase" id="RU361183"/>
    </source>
</evidence>
<dbReference type="GO" id="GO:0044878">
    <property type="term" value="P:mitotic cytokinesis checkpoint signaling"/>
    <property type="evidence" value="ECO:0007669"/>
    <property type="project" value="TreeGrafter"/>
</dbReference>
<evidence type="ECO:0000256" key="7">
    <source>
        <dbReference type="ARBA" id="ARBA00022801"/>
    </source>
</evidence>
<dbReference type="GO" id="GO:0006508">
    <property type="term" value="P:proteolysis"/>
    <property type="evidence" value="ECO:0007669"/>
    <property type="project" value="UniProtKB-KW"/>
</dbReference>
<keyword evidence="22" id="KW-1185">Reference proteome</keyword>
<evidence type="ECO:0000256" key="13">
    <source>
        <dbReference type="ARBA" id="ARBA00037865"/>
    </source>
</evidence>
<dbReference type="FunFam" id="3.40.390.10:FF:000040">
    <property type="entry name" value="Metalloendopeptidase"/>
    <property type="match status" value="1"/>
</dbReference>
<keyword evidence="10 15" id="KW-1015">Disulfide bond</keyword>
<evidence type="ECO:0000256" key="15">
    <source>
        <dbReference type="PROSITE-ProRule" id="PRU01211"/>
    </source>
</evidence>
<evidence type="ECO:0000256" key="8">
    <source>
        <dbReference type="ARBA" id="ARBA00022833"/>
    </source>
</evidence>
<dbReference type="EMBL" id="SWJQ01000088">
    <property type="protein sequence ID" value="TRZ22775.1"/>
    <property type="molecule type" value="Genomic_DNA"/>
</dbReference>
<dbReference type="CDD" id="cd15749">
    <property type="entry name" value="FYVE_ZFY19"/>
    <property type="match status" value="1"/>
</dbReference>
<comment type="cofactor">
    <cofactor evidence="15 16">
        <name>Zn(2+)</name>
        <dbReference type="ChEBI" id="CHEBI:29105"/>
    </cofactor>
    <text evidence="15 16">Binds 1 zinc ion per subunit.</text>
</comment>
<dbReference type="PRINTS" id="PR00480">
    <property type="entry name" value="ASTACIN"/>
</dbReference>
<dbReference type="GO" id="GO:0060473">
    <property type="term" value="C:cortical granule"/>
    <property type="evidence" value="ECO:0007669"/>
    <property type="project" value="UniProtKB-SubCell"/>
</dbReference>
<dbReference type="GO" id="GO:0032266">
    <property type="term" value="F:phosphatidylinositol-3-phosphate binding"/>
    <property type="evidence" value="ECO:0007669"/>
    <property type="project" value="TreeGrafter"/>
</dbReference>
<dbReference type="AlphaFoldDB" id="A0A8K1LQA8"/>
<dbReference type="GO" id="GO:0009838">
    <property type="term" value="P:abscission"/>
    <property type="evidence" value="ECO:0007669"/>
    <property type="project" value="TreeGrafter"/>
</dbReference>
<dbReference type="PROSITE" id="PS01180">
    <property type="entry name" value="CUB"/>
    <property type="match status" value="2"/>
</dbReference>
<proteinExistence type="predicted"/>
<feature type="region of interest" description="Disordered" evidence="18">
    <location>
        <begin position="704"/>
        <end position="743"/>
    </location>
</feature>
<dbReference type="OrthoDB" id="291007at2759"/>
<evidence type="ECO:0000256" key="1">
    <source>
        <dbReference type="ARBA" id="ARBA00004236"/>
    </source>
</evidence>
<keyword evidence="12" id="KW-0968">Cytoplasmic vesicle</keyword>
<dbReference type="InterPro" id="IPR011011">
    <property type="entry name" value="Znf_FYVE_PHD"/>
</dbReference>
<evidence type="ECO:0000256" key="6">
    <source>
        <dbReference type="ARBA" id="ARBA00022729"/>
    </source>
</evidence>
<dbReference type="SMART" id="SM00042">
    <property type="entry name" value="CUB"/>
    <property type="match status" value="1"/>
</dbReference>
<sequence>MVMLMRLAHEYSNSLVYSYGIATRKNDLGSEMAVYEGDILLRRGRRSAINCESCLWPKSQDGLVKVPVNISSDFSITERSWIADALQEISTLTCVQFVNRTTEKDYVYVERGQSCWSYFGKIGGRQAVGLVKNGCMDKGAIQHEMNHALGFIHEQARSDRDRFVKIMWEHIVAGEQGNFGKMNSKNLGLPYDYSSVMHYGAYDFSSTPGKPTIVPVPDPSIPIGQREGLSNLDVAKINKLYKCNCCSSVLPKPKGSFSSVNYPSPYPNNSNCLWLIRIRRSKIFLHFEAFDLQRSSDCSSDYIKIYNGNSKSSPVLLDKYCGKGPLPSLVASGSTMLVEFASDESITATGFRASYNRVHCGATFRDSKGVITSPNYPNKYPKNRACFWVITSPVGYKCGCKNCGRSFCSACRSFTAVVPRCGNTQQKVCKQCHGKLTGEGSQSSSAKWSPPENYKKRVAAFEAKQNQLKDQQKAAAKLPSQAGCRYQGLSKEDRAIAERLERLREERKPKSIPTQAEIEARLAALKEDGRGPVPSTKEMEDRLAVLQGRDPPSQAPRPVHQPPDTRSLVQQTDDLLTQLSEEVAIDEHYRPRVQPQAVSSQNLNDLNRESEDCVCPANLHPKQLEEEKNKLLAEAAAELREENTRQEKILQVAKRLAALKGEDPEKVTLETYKLPDSDEEVAEEEAICRVLKQLTEEAALDEASGFNIPPDQTTQPGHSQQNLCKKAKQKSHTPATTALARADDSDEDELPWCCICNEDATLRCHGCDGDLYCQRCFWEGHEEFDLKDHHTSRYHLPCKQK</sequence>
<dbReference type="Pfam" id="PF00431">
    <property type="entry name" value="CUB"/>
    <property type="match status" value="2"/>
</dbReference>
<dbReference type="GO" id="GO:0008270">
    <property type="term" value="F:zinc ion binding"/>
    <property type="evidence" value="ECO:0007669"/>
    <property type="project" value="UniProtKB-UniRule"/>
</dbReference>
<dbReference type="PANTHER" id="PTHR46603">
    <property type="entry name" value="ABSCISSION/NOCUT CHECKPOINT REGULATOR"/>
    <property type="match status" value="1"/>
</dbReference>
<dbReference type="Gene3D" id="3.40.390.10">
    <property type="entry name" value="Collagenase (Catalytic Domain)"/>
    <property type="match status" value="1"/>
</dbReference>
<keyword evidence="2" id="KW-0472">Membrane</keyword>
<keyword evidence="17" id="KW-0175">Coiled coil</keyword>
<keyword evidence="7 15" id="KW-0378">Hydrolase</keyword>
<evidence type="ECO:0000256" key="3">
    <source>
        <dbReference type="ARBA" id="ARBA00022490"/>
    </source>
</evidence>
<dbReference type="Pfam" id="PF01400">
    <property type="entry name" value="Astacin"/>
    <property type="match status" value="1"/>
</dbReference>
<gene>
    <name evidence="21" type="ORF">HGM15179_004291</name>
</gene>
<evidence type="ECO:0000256" key="12">
    <source>
        <dbReference type="ARBA" id="ARBA00023329"/>
    </source>
</evidence>
<dbReference type="GO" id="GO:0007338">
    <property type="term" value="P:single fertilization"/>
    <property type="evidence" value="ECO:0007669"/>
    <property type="project" value="UniProtKB-KW"/>
</dbReference>
<dbReference type="Pfam" id="PF22586">
    <property type="entry name" value="ANCHR-like_BBOX"/>
    <property type="match status" value="1"/>
</dbReference>
<dbReference type="PROSITE" id="PS51864">
    <property type="entry name" value="ASTACIN"/>
    <property type="match status" value="1"/>
</dbReference>
<feature type="domain" description="CUB" evidence="19">
    <location>
        <begin position="360"/>
        <end position="397"/>
    </location>
</feature>
<evidence type="ECO:0000256" key="5">
    <source>
        <dbReference type="ARBA" id="ARBA00022723"/>
    </source>
</evidence>
<dbReference type="InterPro" id="IPR001506">
    <property type="entry name" value="Peptidase_M12A"/>
</dbReference>
<reference evidence="21" key="1">
    <citation type="submission" date="2019-04" db="EMBL/GenBank/DDBJ databases">
        <title>Genome assembly of Zosterops borbonicus 15179.</title>
        <authorList>
            <person name="Leroy T."/>
            <person name="Anselmetti Y."/>
            <person name="Tilak M.-K."/>
            <person name="Nabholz B."/>
        </authorList>
    </citation>
    <scope>NUCLEOTIDE SEQUENCE</scope>
    <source>
        <strain evidence="21">HGM_15179</strain>
        <tissue evidence="21">Muscle</tissue>
    </source>
</reference>
<evidence type="ECO:0000256" key="4">
    <source>
        <dbReference type="ARBA" id="ARBA00022670"/>
    </source>
</evidence>
<evidence type="ECO:0000259" key="20">
    <source>
        <dbReference type="PROSITE" id="PS51864"/>
    </source>
</evidence>
<comment type="caution">
    <text evidence="14">Lacks conserved residue(s) required for the propagation of feature annotation.</text>
</comment>
<dbReference type="SUPFAM" id="SSF57903">
    <property type="entry name" value="FYVE/PHD zinc finger"/>
    <property type="match status" value="1"/>
</dbReference>
<organism evidence="21 22">
    <name type="scientific">Zosterops borbonicus</name>
    <dbReference type="NCBI Taxonomy" id="364589"/>
    <lineage>
        <taxon>Eukaryota</taxon>
        <taxon>Metazoa</taxon>
        <taxon>Chordata</taxon>
        <taxon>Craniata</taxon>
        <taxon>Vertebrata</taxon>
        <taxon>Euteleostomi</taxon>
        <taxon>Archelosauria</taxon>
        <taxon>Archosauria</taxon>
        <taxon>Dinosauria</taxon>
        <taxon>Saurischia</taxon>
        <taxon>Theropoda</taxon>
        <taxon>Coelurosauria</taxon>
        <taxon>Aves</taxon>
        <taxon>Neognathae</taxon>
        <taxon>Neoaves</taxon>
        <taxon>Telluraves</taxon>
        <taxon>Australaves</taxon>
        <taxon>Passeriformes</taxon>
        <taxon>Sylvioidea</taxon>
        <taxon>Zosteropidae</taxon>
        <taxon>Zosterops</taxon>
    </lineage>
</organism>
<feature type="binding site" evidence="15">
    <location>
        <position position="143"/>
    </location>
    <ligand>
        <name>Zn(2+)</name>
        <dbReference type="ChEBI" id="CHEBI:29105"/>
        <note>catalytic</note>
    </ligand>
</feature>
<dbReference type="InterPro" id="IPR044553">
    <property type="entry name" value="Bbox1_ANCHR"/>
</dbReference>
<dbReference type="SUPFAM" id="SSF55486">
    <property type="entry name" value="Metalloproteases ('zincins'), catalytic domain"/>
    <property type="match status" value="1"/>
</dbReference>
<dbReference type="CDD" id="cd00041">
    <property type="entry name" value="CUB"/>
    <property type="match status" value="2"/>
</dbReference>
<dbReference type="InterPro" id="IPR006026">
    <property type="entry name" value="Peptidase_Metallo"/>
</dbReference>
<dbReference type="EC" id="3.4.24.-" evidence="16"/>
<dbReference type="InterPro" id="IPR000859">
    <property type="entry name" value="CUB_dom"/>
</dbReference>
<dbReference type="Gene3D" id="2.60.120.290">
    <property type="entry name" value="Spermadhesin, CUB domain"/>
    <property type="match status" value="2"/>
</dbReference>
<evidence type="ECO:0000259" key="19">
    <source>
        <dbReference type="PROSITE" id="PS01180"/>
    </source>
</evidence>
<feature type="domain" description="CUB" evidence="19">
    <location>
        <begin position="246"/>
        <end position="358"/>
    </location>
</feature>
<dbReference type="InterPro" id="IPR035914">
    <property type="entry name" value="Sperma_CUB_dom_sf"/>
</dbReference>
<keyword evidence="6" id="KW-0732">Signal</keyword>
<keyword evidence="11" id="KW-0278">Fertilization</keyword>
<dbReference type="PANTHER" id="PTHR46603:SF1">
    <property type="entry name" value="ABSCISSION_NOCUT CHECKPOINT REGULATOR"/>
    <property type="match status" value="1"/>
</dbReference>
<dbReference type="Proteomes" id="UP000796761">
    <property type="component" value="Unassembled WGS sequence"/>
</dbReference>
<evidence type="ECO:0000256" key="10">
    <source>
        <dbReference type="ARBA" id="ARBA00023157"/>
    </source>
</evidence>
<keyword evidence="5 15" id="KW-0479">Metal-binding</keyword>
<evidence type="ECO:0000256" key="14">
    <source>
        <dbReference type="PROSITE-ProRule" id="PRU00059"/>
    </source>
</evidence>
<keyword evidence="2" id="KW-1003">Cell membrane</keyword>
<dbReference type="SUPFAM" id="SSF49854">
    <property type="entry name" value="Spermadhesin, CUB domain"/>
    <property type="match status" value="2"/>
</dbReference>
<evidence type="ECO:0000256" key="18">
    <source>
        <dbReference type="SAM" id="MobiDB-lite"/>
    </source>
</evidence>
<dbReference type="CDD" id="cd19817">
    <property type="entry name" value="Bbox1_ANCHR-like"/>
    <property type="match status" value="1"/>
</dbReference>
<evidence type="ECO:0000256" key="11">
    <source>
        <dbReference type="ARBA" id="ARBA00023279"/>
    </source>
</evidence>